<reference evidence="2" key="1">
    <citation type="submission" date="2017-07" db="EMBL/GenBank/DDBJ databases">
        <title>Taro Niue Genome Assembly and Annotation.</title>
        <authorList>
            <person name="Atibalentja N."/>
            <person name="Keating K."/>
            <person name="Fields C.J."/>
        </authorList>
    </citation>
    <scope>NUCLEOTIDE SEQUENCE</scope>
    <source>
        <strain evidence="2">Niue_2</strain>
        <tissue evidence="2">Leaf</tissue>
    </source>
</reference>
<feature type="region of interest" description="Disordered" evidence="1">
    <location>
        <begin position="95"/>
        <end position="133"/>
    </location>
</feature>
<proteinExistence type="predicted"/>
<keyword evidence="3" id="KW-1185">Reference proteome</keyword>
<organism evidence="2 3">
    <name type="scientific">Colocasia esculenta</name>
    <name type="common">Wild taro</name>
    <name type="synonym">Arum esculentum</name>
    <dbReference type="NCBI Taxonomy" id="4460"/>
    <lineage>
        <taxon>Eukaryota</taxon>
        <taxon>Viridiplantae</taxon>
        <taxon>Streptophyta</taxon>
        <taxon>Embryophyta</taxon>
        <taxon>Tracheophyta</taxon>
        <taxon>Spermatophyta</taxon>
        <taxon>Magnoliopsida</taxon>
        <taxon>Liliopsida</taxon>
        <taxon>Araceae</taxon>
        <taxon>Aroideae</taxon>
        <taxon>Colocasieae</taxon>
        <taxon>Colocasia</taxon>
    </lineage>
</organism>
<accession>A0A843VNI4</accession>
<evidence type="ECO:0000313" key="2">
    <source>
        <dbReference type="EMBL" id="MQM00583.1"/>
    </source>
</evidence>
<protein>
    <submittedName>
        <fullName evidence="2">Uncharacterized protein</fullName>
    </submittedName>
</protein>
<name>A0A843VNI4_COLES</name>
<evidence type="ECO:0000256" key="1">
    <source>
        <dbReference type="SAM" id="MobiDB-lite"/>
    </source>
</evidence>
<comment type="caution">
    <text evidence="2">The sequence shown here is derived from an EMBL/GenBank/DDBJ whole genome shotgun (WGS) entry which is preliminary data.</text>
</comment>
<dbReference type="Proteomes" id="UP000652761">
    <property type="component" value="Unassembled WGS sequence"/>
</dbReference>
<evidence type="ECO:0000313" key="3">
    <source>
        <dbReference type="Proteomes" id="UP000652761"/>
    </source>
</evidence>
<gene>
    <name evidence="2" type="ORF">Taro_033322</name>
</gene>
<dbReference type="AlphaFoldDB" id="A0A843VNI4"/>
<dbReference type="EMBL" id="NMUH01002537">
    <property type="protein sequence ID" value="MQM00583.1"/>
    <property type="molecule type" value="Genomic_DNA"/>
</dbReference>
<sequence length="166" mass="18418">MTTFGCCRDGTIDRLQNATGRGVVALRATAIAEREERSLYEVPSAPCNVLAMGTHQTELKQDKSPRNPHSKSLWPSRAFISSVLLGLLKNISQVRTRRSSQPRPERDTLGCRDQPADVNPSSQPATRGRHAHAHLNRRCHERGAKIYRVHNVTPLTVNATLFTTAT</sequence>